<feature type="chain" id="PRO_5004522699" description="PDZ domain-containing protein" evidence="5">
    <location>
        <begin position="20"/>
        <end position="427"/>
    </location>
</feature>
<evidence type="ECO:0000256" key="3">
    <source>
        <dbReference type="ARBA" id="ARBA00022801"/>
    </source>
</evidence>
<dbReference type="InterPro" id="IPR051201">
    <property type="entry name" value="Chloro_Bact_Ser_Proteases"/>
</dbReference>
<proteinExistence type="inferred from homology"/>
<evidence type="ECO:0000313" key="7">
    <source>
        <dbReference type="EMBL" id="EPF31303.1"/>
    </source>
</evidence>
<dbReference type="Proteomes" id="UP000014541">
    <property type="component" value="Unassembled WGS sequence"/>
</dbReference>
<dbReference type="HOGENOM" id="CLU_020120_2_0_12"/>
<dbReference type="InterPro" id="IPR001940">
    <property type="entry name" value="Peptidase_S1C"/>
</dbReference>
<dbReference type="eggNOG" id="COG0265">
    <property type="taxonomic scope" value="Bacteria"/>
</dbReference>
<evidence type="ECO:0000256" key="4">
    <source>
        <dbReference type="ARBA" id="ARBA00022825"/>
    </source>
</evidence>
<dbReference type="SUPFAM" id="SSF50156">
    <property type="entry name" value="PDZ domain-like"/>
    <property type="match status" value="1"/>
</dbReference>
<sequence>MKLYTKRHIFFAAFLTACACVLIGSALFFSGKALPDLTAGISGKKNGAENVSADGSAYQSLSNPEDENSFVLQTSEQSAGVLIADKTSSYTQDEVQNISVYDRCNEAVVNINTQVMAVNWFLEPVPQDGGSGSGSIIDKRGYVVTNVHVIENAYKIYISLSDGSQHEGTVVGQDSASDIAVLKFEPNRGTELKTIAFGNSDSLKVGQKLIAIGNPFGLERTMTTGIVSGLGRPIQSSSGNIIRDMIQTDTAINPGNSGGPLLDTQGRMIGINTMIYSTSGSSAGIGFAVPVNTAKRVVSDLIQYGKVRRGVLDPGAVLVQLTPAIASYAKLSVSSGLLISELTKGGNAEKAGLRGGTEAVQYASGRRNRVVFYIGGDVITAINGTAVAGYADYYSLLESKKPGDKITVTIQRGKKSENVIVTLSEAQ</sequence>
<dbReference type="FunFam" id="2.40.10.10:FF:000001">
    <property type="entry name" value="Periplasmic serine protease DegS"/>
    <property type="match status" value="1"/>
</dbReference>
<dbReference type="GO" id="GO:0006508">
    <property type="term" value="P:proteolysis"/>
    <property type="evidence" value="ECO:0007669"/>
    <property type="project" value="UniProtKB-KW"/>
</dbReference>
<dbReference type="InterPro" id="IPR036034">
    <property type="entry name" value="PDZ_sf"/>
</dbReference>
<dbReference type="PRINTS" id="PR00834">
    <property type="entry name" value="PROTEASES2C"/>
</dbReference>
<comment type="caution">
    <text evidence="7">The sequence shown here is derived from an EMBL/GenBank/DDBJ whole genome shotgun (WGS) entry which is preliminary data.</text>
</comment>
<dbReference type="Gene3D" id="2.30.42.10">
    <property type="match status" value="1"/>
</dbReference>
<keyword evidence="8" id="KW-1185">Reference proteome</keyword>
<feature type="signal peptide" evidence="5">
    <location>
        <begin position="1"/>
        <end position="19"/>
    </location>
</feature>
<dbReference type="GO" id="GO:0004252">
    <property type="term" value="F:serine-type endopeptidase activity"/>
    <property type="evidence" value="ECO:0007669"/>
    <property type="project" value="InterPro"/>
</dbReference>
<keyword evidence="2" id="KW-0645">Protease</keyword>
<gene>
    <name evidence="7" type="ORF">HMPREF9194_01648</name>
</gene>
<evidence type="ECO:0000259" key="6">
    <source>
        <dbReference type="SMART" id="SM00228"/>
    </source>
</evidence>
<dbReference type="PATRIC" id="fig|1125699.3.peg.1661"/>
<name>S3JZ81_TREMA</name>
<dbReference type="OrthoDB" id="9758917at2"/>
<dbReference type="PANTHER" id="PTHR43343">
    <property type="entry name" value="PEPTIDASE S12"/>
    <property type="match status" value="1"/>
</dbReference>
<keyword evidence="3" id="KW-0378">Hydrolase</keyword>
<dbReference type="InterPro" id="IPR001478">
    <property type="entry name" value="PDZ"/>
</dbReference>
<dbReference type="AlphaFoldDB" id="S3JZ81"/>
<dbReference type="EMBL" id="ATFF01000006">
    <property type="protein sequence ID" value="EPF31303.1"/>
    <property type="molecule type" value="Genomic_DNA"/>
</dbReference>
<dbReference type="PANTHER" id="PTHR43343:SF3">
    <property type="entry name" value="PROTEASE DO-LIKE 8, CHLOROPLASTIC"/>
    <property type="match status" value="1"/>
</dbReference>
<dbReference type="SMART" id="SM00228">
    <property type="entry name" value="PDZ"/>
    <property type="match status" value="1"/>
</dbReference>
<dbReference type="Gene3D" id="2.40.10.10">
    <property type="entry name" value="Trypsin-like serine proteases"/>
    <property type="match status" value="2"/>
</dbReference>
<feature type="domain" description="PDZ" evidence="6">
    <location>
        <begin position="315"/>
        <end position="414"/>
    </location>
</feature>
<evidence type="ECO:0000313" key="8">
    <source>
        <dbReference type="Proteomes" id="UP000014541"/>
    </source>
</evidence>
<accession>S3JZ81</accession>
<organism evidence="7 8">
    <name type="scientific">Treponema maltophilum ATCC 51939</name>
    <dbReference type="NCBI Taxonomy" id="1125699"/>
    <lineage>
        <taxon>Bacteria</taxon>
        <taxon>Pseudomonadati</taxon>
        <taxon>Spirochaetota</taxon>
        <taxon>Spirochaetia</taxon>
        <taxon>Spirochaetales</taxon>
        <taxon>Treponemataceae</taxon>
        <taxon>Treponema</taxon>
    </lineage>
</organism>
<evidence type="ECO:0000256" key="2">
    <source>
        <dbReference type="ARBA" id="ARBA00022670"/>
    </source>
</evidence>
<dbReference type="PROSITE" id="PS51257">
    <property type="entry name" value="PROKAR_LIPOPROTEIN"/>
    <property type="match status" value="1"/>
</dbReference>
<evidence type="ECO:0000256" key="1">
    <source>
        <dbReference type="ARBA" id="ARBA00010541"/>
    </source>
</evidence>
<evidence type="ECO:0000256" key="5">
    <source>
        <dbReference type="SAM" id="SignalP"/>
    </source>
</evidence>
<dbReference type="Pfam" id="PF13180">
    <property type="entry name" value="PDZ_2"/>
    <property type="match status" value="1"/>
</dbReference>
<dbReference type="InterPro" id="IPR009003">
    <property type="entry name" value="Peptidase_S1_PA"/>
</dbReference>
<protein>
    <recommendedName>
        <fullName evidence="6">PDZ domain-containing protein</fullName>
    </recommendedName>
</protein>
<keyword evidence="4" id="KW-0720">Serine protease</keyword>
<keyword evidence="5" id="KW-0732">Signal</keyword>
<dbReference type="InterPro" id="IPR043504">
    <property type="entry name" value="Peptidase_S1_PA_chymotrypsin"/>
</dbReference>
<reference evidence="7 8" key="1">
    <citation type="submission" date="2013-04" db="EMBL/GenBank/DDBJ databases">
        <title>The Genome Sequence of Treponema maltophilum ATCC 51939.</title>
        <authorList>
            <consortium name="The Broad Institute Genomics Platform"/>
            <person name="Earl A."/>
            <person name="Ward D."/>
            <person name="Feldgarden M."/>
            <person name="Gevers D."/>
            <person name="Leonetti C."/>
            <person name="Blanton J.M."/>
            <person name="Dewhirst F.E."/>
            <person name="Izard J."/>
            <person name="Walker B."/>
            <person name="Young S."/>
            <person name="Zeng Q."/>
            <person name="Gargeya S."/>
            <person name="Fitzgerald M."/>
            <person name="Haas B."/>
            <person name="Abouelleil A."/>
            <person name="Allen A.W."/>
            <person name="Alvarado L."/>
            <person name="Arachchi H.M."/>
            <person name="Berlin A.M."/>
            <person name="Chapman S.B."/>
            <person name="Gainer-Dewar J."/>
            <person name="Goldberg J."/>
            <person name="Griggs A."/>
            <person name="Gujja S."/>
            <person name="Hansen M."/>
            <person name="Howarth C."/>
            <person name="Imamovic A."/>
            <person name="Ireland A."/>
            <person name="Larimer J."/>
            <person name="McCowan C."/>
            <person name="Murphy C."/>
            <person name="Pearson M."/>
            <person name="Poon T.W."/>
            <person name="Priest M."/>
            <person name="Roberts A."/>
            <person name="Saif S."/>
            <person name="Shea T."/>
            <person name="Sisk P."/>
            <person name="Sykes S."/>
            <person name="Wortman J."/>
            <person name="Nusbaum C."/>
            <person name="Birren B."/>
        </authorList>
    </citation>
    <scope>NUCLEOTIDE SEQUENCE [LARGE SCALE GENOMIC DNA]</scope>
    <source>
        <strain evidence="7 8">ATCC 51939</strain>
    </source>
</reference>
<comment type="similarity">
    <text evidence="1">Belongs to the peptidase S1C family.</text>
</comment>
<dbReference type="RefSeq" id="WP_016525914.1">
    <property type="nucleotide sequence ID" value="NZ_KE332518.1"/>
</dbReference>
<dbReference type="SUPFAM" id="SSF50494">
    <property type="entry name" value="Trypsin-like serine proteases"/>
    <property type="match status" value="1"/>
</dbReference>
<dbReference type="Pfam" id="PF13365">
    <property type="entry name" value="Trypsin_2"/>
    <property type="match status" value="1"/>
</dbReference>
<dbReference type="STRING" id="1125699.HMPREF9194_01648"/>